<evidence type="ECO:0000313" key="5">
    <source>
        <dbReference type="Proteomes" id="UP001168877"/>
    </source>
</evidence>
<dbReference type="AlphaFoldDB" id="A0AA39VAE4"/>
<protein>
    <recommendedName>
        <fullName evidence="3">CCHC-type domain-containing protein</fullName>
    </recommendedName>
</protein>
<keyword evidence="5" id="KW-1185">Reference proteome</keyword>
<comment type="caution">
    <text evidence="4">The sequence shown here is derived from an EMBL/GenBank/DDBJ whole genome shotgun (WGS) entry which is preliminary data.</text>
</comment>
<dbReference type="EMBL" id="JAUESC010000384">
    <property type="protein sequence ID" value="KAK0580269.1"/>
    <property type="molecule type" value="Genomic_DNA"/>
</dbReference>
<dbReference type="Proteomes" id="UP001168877">
    <property type="component" value="Unassembled WGS sequence"/>
</dbReference>
<keyword evidence="1" id="KW-0863">Zinc-finger</keyword>
<reference evidence="4" key="2">
    <citation type="submission" date="2023-06" db="EMBL/GenBank/DDBJ databases">
        <authorList>
            <person name="Swenson N.G."/>
            <person name="Wegrzyn J.L."/>
            <person name="Mcevoy S.L."/>
        </authorList>
    </citation>
    <scope>NUCLEOTIDE SEQUENCE</scope>
    <source>
        <strain evidence="4">NS2018</strain>
        <tissue evidence="4">Leaf</tissue>
    </source>
</reference>
<feature type="region of interest" description="Disordered" evidence="2">
    <location>
        <begin position="183"/>
        <end position="233"/>
    </location>
</feature>
<proteinExistence type="predicted"/>
<gene>
    <name evidence="4" type="ORF">LWI29_000129</name>
</gene>
<evidence type="ECO:0000256" key="2">
    <source>
        <dbReference type="SAM" id="MobiDB-lite"/>
    </source>
</evidence>
<sequence length="233" mass="26130">MLLRYERLKDYCFKCSRLGHSFNDCIEPGDREDTTEAMARLNVWLRAESPPKRFNPRSQPFERQSRSFQGGKFFTRSEQGNWRPGVSGISPVIRSSDNSTGVRLNTVNTARGQVDVLHGIESTPHSMRIDAAFMASGSKTQSGKRGLIDQDDEVPLAVKKVKQGSTERVVTFVTEAVEEERSDSRYVQGSDVSLQAQDQQLVPQPERVTNSMVSSPDSQLLSTDRSLPVHRVQ</sequence>
<keyword evidence="1" id="KW-0862">Zinc</keyword>
<dbReference type="PROSITE" id="PS50158">
    <property type="entry name" value="ZF_CCHC"/>
    <property type="match status" value="1"/>
</dbReference>
<feature type="compositionally biased region" description="Polar residues" evidence="2">
    <location>
        <begin position="185"/>
        <end position="225"/>
    </location>
</feature>
<keyword evidence="1" id="KW-0479">Metal-binding</keyword>
<name>A0AA39VAE4_ACESA</name>
<dbReference type="GO" id="GO:0008270">
    <property type="term" value="F:zinc ion binding"/>
    <property type="evidence" value="ECO:0007669"/>
    <property type="project" value="UniProtKB-KW"/>
</dbReference>
<evidence type="ECO:0000313" key="4">
    <source>
        <dbReference type="EMBL" id="KAK0580269.1"/>
    </source>
</evidence>
<reference evidence="4" key="1">
    <citation type="journal article" date="2022" name="Plant J.">
        <title>Strategies of tolerance reflected in two North American maple genomes.</title>
        <authorList>
            <person name="McEvoy S.L."/>
            <person name="Sezen U.U."/>
            <person name="Trouern-Trend A."/>
            <person name="McMahon S.M."/>
            <person name="Schaberg P.G."/>
            <person name="Yang J."/>
            <person name="Wegrzyn J.L."/>
            <person name="Swenson N.G."/>
        </authorList>
    </citation>
    <scope>NUCLEOTIDE SEQUENCE</scope>
    <source>
        <strain evidence="4">NS2018</strain>
    </source>
</reference>
<evidence type="ECO:0000256" key="1">
    <source>
        <dbReference type="PROSITE-ProRule" id="PRU00047"/>
    </source>
</evidence>
<feature type="domain" description="CCHC-type" evidence="3">
    <location>
        <begin position="12"/>
        <end position="25"/>
    </location>
</feature>
<evidence type="ECO:0000259" key="3">
    <source>
        <dbReference type="PROSITE" id="PS50158"/>
    </source>
</evidence>
<dbReference type="GO" id="GO:0003676">
    <property type="term" value="F:nucleic acid binding"/>
    <property type="evidence" value="ECO:0007669"/>
    <property type="project" value="InterPro"/>
</dbReference>
<dbReference type="InterPro" id="IPR001878">
    <property type="entry name" value="Znf_CCHC"/>
</dbReference>
<accession>A0AA39VAE4</accession>
<organism evidence="4 5">
    <name type="scientific">Acer saccharum</name>
    <name type="common">Sugar maple</name>
    <dbReference type="NCBI Taxonomy" id="4024"/>
    <lineage>
        <taxon>Eukaryota</taxon>
        <taxon>Viridiplantae</taxon>
        <taxon>Streptophyta</taxon>
        <taxon>Embryophyta</taxon>
        <taxon>Tracheophyta</taxon>
        <taxon>Spermatophyta</taxon>
        <taxon>Magnoliopsida</taxon>
        <taxon>eudicotyledons</taxon>
        <taxon>Gunneridae</taxon>
        <taxon>Pentapetalae</taxon>
        <taxon>rosids</taxon>
        <taxon>malvids</taxon>
        <taxon>Sapindales</taxon>
        <taxon>Sapindaceae</taxon>
        <taxon>Hippocastanoideae</taxon>
        <taxon>Acereae</taxon>
        <taxon>Acer</taxon>
    </lineage>
</organism>